<reference evidence="2 3" key="1">
    <citation type="submission" date="2018-08" db="EMBL/GenBank/DDBJ databases">
        <authorList>
            <person name="Laetsch R D."/>
            <person name="Stevens L."/>
            <person name="Kumar S."/>
            <person name="Blaxter L. M."/>
        </authorList>
    </citation>
    <scope>NUCLEOTIDE SEQUENCE [LARGE SCALE GENOMIC DNA]</scope>
</reference>
<evidence type="ECO:0000313" key="3">
    <source>
        <dbReference type="Proteomes" id="UP000277928"/>
    </source>
</evidence>
<dbReference type="AlphaFoldDB" id="A0A3P6V1G1"/>
<accession>A0A3P6V1G1</accession>
<organism evidence="2 3">
    <name type="scientific">Litomosoides sigmodontis</name>
    <name type="common">Filarial nematode worm</name>
    <dbReference type="NCBI Taxonomy" id="42156"/>
    <lineage>
        <taxon>Eukaryota</taxon>
        <taxon>Metazoa</taxon>
        <taxon>Ecdysozoa</taxon>
        <taxon>Nematoda</taxon>
        <taxon>Chromadorea</taxon>
        <taxon>Rhabditida</taxon>
        <taxon>Spirurina</taxon>
        <taxon>Spiruromorpha</taxon>
        <taxon>Filarioidea</taxon>
        <taxon>Onchocercidae</taxon>
        <taxon>Litomosoides</taxon>
    </lineage>
</organism>
<evidence type="ECO:0000256" key="1">
    <source>
        <dbReference type="SAM" id="MobiDB-lite"/>
    </source>
</evidence>
<dbReference type="STRING" id="42156.A0A3P6V1G1"/>
<proteinExistence type="predicted"/>
<name>A0A3P6V1G1_LITSI</name>
<protein>
    <submittedName>
        <fullName evidence="2">Uncharacterized protein</fullName>
    </submittedName>
</protein>
<gene>
    <name evidence="2" type="ORF">NLS_LOCUS7340</name>
</gene>
<keyword evidence="3" id="KW-1185">Reference proteome</keyword>
<dbReference type="EMBL" id="UYRX01000743">
    <property type="protein sequence ID" value="VDK85878.1"/>
    <property type="molecule type" value="Genomic_DNA"/>
</dbReference>
<evidence type="ECO:0000313" key="2">
    <source>
        <dbReference type="EMBL" id="VDK85878.1"/>
    </source>
</evidence>
<sequence>MAELKLSNVRREPGIDCESSDLPPCEAAFSKEKAQRRVKEEEERRHRADIANTVALEGIKIAFDQLTLDCDKAIDPTLFDDSPEGADAGAGKDGTLGSGVILLAQQLILSQGKSKKSSKNIGLSTDMADFRYRTELPEGAATVTVSLPDDNDSDSSLESNHTGVTMNTDDLSGMLRSHSQMIEEIDECAQRTETILHNNLNIIHRTGSDEVERDSGHSSSSY</sequence>
<dbReference type="OrthoDB" id="5896610at2759"/>
<dbReference type="Proteomes" id="UP000277928">
    <property type="component" value="Unassembled WGS sequence"/>
</dbReference>
<feature type="region of interest" description="Disordered" evidence="1">
    <location>
        <begin position="144"/>
        <end position="168"/>
    </location>
</feature>